<accession>A0A7L5JT08</accession>
<dbReference type="KEGG" id="acib:ACBT_2155"/>
<feature type="transmembrane region" description="Helical" evidence="6">
    <location>
        <begin position="341"/>
        <end position="362"/>
    </location>
</feature>
<keyword evidence="5 6" id="KW-0472">Membrane</keyword>
<dbReference type="AlphaFoldDB" id="A0A7L5JT08"/>
<dbReference type="InterPro" id="IPR002797">
    <property type="entry name" value="Polysacc_synth"/>
</dbReference>
<sequence length="432" mass="49120">MGTIVINKIKFLTNTEDKKRLMSNFFSLSVLQGANYILPLITLPYLVRVLGVEYFGLLAFAGATVAYFGLITDYGFDLTATREISIHRDNKEKVIEIFSSVMIIKFMLMFVSFLLLTILVFSFEKFSQDALIYFLSFGAVIGQFLFPIWFFQGMERMKYITYINIGSRLLFTIAIFIFVQEKSDFYMVPVLSALGTILGGLYALYFIKTNFDIKFAFQKITTLKYYLNEAHHIFISKLAISLYTISTTFILGLFTNNTIVGYFAAADKIIQAFKGLMGPVSQTIYPYVSKKVHHSKEDGLKFIRKVAFYIAIFTSFVSLFIFIFAEFLVNLLLGTEYQNSIIVVQILALMPFMIGLSNVFGIQTMLNFGRKKPFSQILIAGSIINLILSFVLVPLYQHIGSAISVLIVESFITIAMFIYLQRNGLKLIGENK</sequence>
<feature type="transmembrane region" description="Helical" evidence="6">
    <location>
        <begin position="159"/>
        <end position="179"/>
    </location>
</feature>
<dbReference type="GO" id="GO:0005886">
    <property type="term" value="C:plasma membrane"/>
    <property type="evidence" value="ECO:0007669"/>
    <property type="project" value="UniProtKB-SubCell"/>
</dbReference>
<feature type="transmembrane region" description="Helical" evidence="6">
    <location>
        <begin position="306"/>
        <end position="329"/>
    </location>
</feature>
<keyword evidence="2" id="KW-1003">Cell membrane</keyword>
<feature type="transmembrane region" description="Helical" evidence="6">
    <location>
        <begin position="54"/>
        <end position="76"/>
    </location>
</feature>
<dbReference type="RefSeq" id="WP_034218414.1">
    <property type="nucleotide sequence ID" value="NZ_CP054051.1"/>
</dbReference>
<organism evidence="7 8">
    <name type="scientific">Aliarcobacter cibarius</name>
    <dbReference type="NCBI Taxonomy" id="255507"/>
    <lineage>
        <taxon>Bacteria</taxon>
        <taxon>Pseudomonadati</taxon>
        <taxon>Campylobacterota</taxon>
        <taxon>Epsilonproteobacteria</taxon>
        <taxon>Campylobacterales</taxon>
        <taxon>Arcobacteraceae</taxon>
        <taxon>Aliarcobacter</taxon>
    </lineage>
</organism>
<dbReference type="EMBL" id="CP054051">
    <property type="protein sequence ID" value="QKJ28038.1"/>
    <property type="molecule type" value="Genomic_DNA"/>
</dbReference>
<protein>
    <submittedName>
        <fullName evidence="7">Putative flippase</fullName>
    </submittedName>
</protein>
<evidence type="ECO:0000313" key="7">
    <source>
        <dbReference type="EMBL" id="QKJ28038.1"/>
    </source>
</evidence>
<evidence type="ECO:0000256" key="6">
    <source>
        <dbReference type="SAM" id="Phobius"/>
    </source>
</evidence>
<feature type="transmembrane region" description="Helical" evidence="6">
    <location>
        <begin position="21"/>
        <end position="42"/>
    </location>
</feature>
<dbReference type="Proteomes" id="UP000509513">
    <property type="component" value="Chromosome"/>
</dbReference>
<proteinExistence type="predicted"/>
<feature type="transmembrane region" description="Helical" evidence="6">
    <location>
        <begin position="185"/>
        <end position="207"/>
    </location>
</feature>
<feature type="transmembrane region" description="Helical" evidence="6">
    <location>
        <begin position="97"/>
        <end position="119"/>
    </location>
</feature>
<keyword evidence="4 6" id="KW-1133">Transmembrane helix</keyword>
<comment type="subcellular location">
    <subcellularLocation>
        <location evidence="1">Cell membrane</location>
        <topology evidence="1">Multi-pass membrane protein</topology>
    </subcellularLocation>
</comment>
<feature type="transmembrane region" description="Helical" evidence="6">
    <location>
        <begin position="374"/>
        <end position="393"/>
    </location>
</feature>
<evidence type="ECO:0000256" key="2">
    <source>
        <dbReference type="ARBA" id="ARBA00022475"/>
    </source>
</evidence>
<evidence type="ECO:0000256" key="3">
    <source>
        <dbReference type="ARBA" id="ARBA00022692"/>
    </source>
</evidence>
<dbReference type="InterPro" id="IPR050833">
    <property type="entry name" value="Poly_Biosynth_Transport"/>
</dbReference>
<dbReference type="PANTHER" id="PTHR30250:SF11">
    <property type="entry name" value="O-ANTIGEN TRANSPORTER-RELATED"/>
    <property type="match status" value="1"/>
</dbReference>
<evidence type="ECO:0000256" key="1">
    <source>
        <dbReference type="ARBA" id="ARBA00004651"/>
    </source>
</evidence>
<evidence type="ECO:0000313" key="8">
    <source>
        <dbReference type="Proteomes" id="UP000509513"/>
    </source>
</evidence>
<feature type="transmembrane region" description="Helical" evidence="6">
    <location>
        <begin position="399"/>
        <end position="420"/>
    </location>
</feature>
<keyword evidence="3 6" id="KW-0812">Transmembrane</keyword>
<gene>
    <name evidence="7" type="ORF">ACBT_2155</name>
</gene>
<feature type="transmembrane region" description="Helical" evidence="6">
    <location>
        <begin position="131"/>
        <end position="152"/>
    </location>
</feature>
<dbReference type="CDD" id="cd13128">
    <property type="entry name" value="MATE_Wzx_like"/>
    <property type="match status" value="1"/>
</dbReference>
<name>A0A7L5JT08_9BACT</name>
<evidence type="ECO:0000256" key="4">
    <source>
        <dbReference type="ARBA" id="ARBA00022989"/>
    </source>
</evidence>
<dbReference type="Pfam" id="PF01943">
    <property type="entry name" value="Polysacc_synt"/>
    <property type="match status" value="1"/>
</dbReference>
<reference evidence="7 8" key="1">
    <citation type="submission" date="2020-05" db="EMBL/GenBank/DDBJ databases">
        <title>Complete genome sequencing of Campylobacter and Arcobacter type strains.</title>
        <authorList>
            <person name="Miller W.G."/>
            <person name="Yee E."/>
        </authorList>
    </citation>
    <scope>NUCLEOTIDE SEQUENCE [LARGE SCALE GENOMIC DNA]</scope>
    <source>
        <strain evidence="7 8">LMG 21996</strain>
    </source>
</reference>
<dbReference type="PANTHER" id="PTHR30250">
    <property type="entry name" value="PST FAMILY PREDICTED COLANIC ACID TRANSPORTER"/>
    <property type="match status" value="1"/>
</dbReference>
<evidence type="ECO:0000256" key="5">
    <source>
        <dbReference type="ARBA" id="ARBA00023136"/>
    </source>
</evidence>